<sequence>MSLTKRETCHIRDNVSTGEVPKNDTKTRKKKPKKACKRLGVMKRNQIAKLKNAVKKKCKVFKVVRKNTQNRVTRSSVPPEHENVGNFPFKDGRRYRKDDG</sequence>
<feature type="region of interest" description="Disordered" evidence="1">
    <location>
        <begin position="69"/>
        <end position="100"/>
    </location>
</feature>
<keyword evidence="3" id="KW-1185">Reference proteome</keyword>
<organism evidence="2 3">
    <name type="scientific">Cinara cedri</name>
    <dbReference type="NCBI Taxonomy" id="506608"/>
    <lineage>
        <taxon>Eukaryota</taxon>
        <taxon>Metazoa</taxon>
        <taxon>Ecdysozoa</taxon>
        <taxon>Arthropoda</taxon>
        <taxon>Hexapoda</taxon>
        <taxon>Insecta</taxon>
        <taxon>Pterygota</taxon>
        <taxon>Neoptera</taxon>
        <taxon>Paraneoptera</taxon>
        <taxon>Hemiptera</taxon>
        <taxon>Sternorrhyncha</taxon>
        <taxon>Aphidomorpha</taxon>
        <taxon>Aphidoidea</taxon>
        <taxon>Aphididae</taxon>
        <taxon>Lachninae</taxon>
        <taxon>Cinara</taxon>
    </lineage>
</organism>
<dbReference type="Proteomes" id="UP000325440">
    <property type="component" value="Unassembled WGS sequence"/>
</dbReference>
<feature type="compositionally biased region" description="Basic and acidic residues" evidence="1">
    <location>
        <begin position="1"/>
        <end position="13"/>
    </location>
</feature>
<evidence type="ECO:0000313" key="2">
    <source>
        <dbReference type="EMBL" id="VVC28818.1"/>
    </source>
</evidence>
<dbReference type="AlphaFoldDB" id="A0A5E4MBN3"/>
<protein>
    <submittedName>
        <fullName evidence="2">Uncharacterized protein</fullName>
    </submittedName>
</protein>
<feature type="compositionally biased region" description="Basic and acidic residues" evidence="1">
    <location>
        <begin position="90"/>
        <end position="100"/>
    </location>
</feature>
<gene>
    <name evidence="2" type="ORF">CINCED_3A012528</name>
</gene>
<feature type="region of interest" description="Disordered" evidence="1">
    <location>
        <begin position="1"/>
        <end position="35"/>
    </location>
</feature>
<name>A0A5E4MBN3_9HEMI</name>
<dbReference type="EMBL" id="CABPRJ010000484">
    <property type="protein sequence ID" value="VVC28818.1"/>
    <property type="molecule type" value="Genomic_DNA"/>
</dbReference>
<evidence type="ECO:0000256" key="1">
    <source>
        <dbReference type="SAM" id="MobiDB-lite"/>
    </source>
</evidence>
<evidence type="ECO:0000313" key="3">
    <source>
        <dbReference type="Proteomes" id="UP000325440"/>
    </source>
</evidence>
<reference evidence="2 3" key="1">
    <citation type="submission" date="2019-08" db="EMBL/GenBank/DDBJ databases">
        <authorList>
            <person name="Alioto T."/>
            <person name="Alioto T."/>
            <person name="Gomez Garrido J."/>
        </authorList>
    </citation>
    <scope>NUCLEOTIDE SEQUENCE [LARGE SCALE GENOMIC DNA]</scope>
</reference>
<accession>A0A5E4MBN3</accession>
<proteinExistence type="predicted"/>